<organism evidence="2 3">
    <name type="scientific">Candidatus Kaiserbacteria bacterium RIFCSPHIGHO2_02_FULL_55_25</name>
    <dbReference type="NCBI Taxonomy" id="1798498"/>
    <lineage>
        <taxon>Bacteria</taxon>
        <taxon>Candidatus Kaiseribacteriota</taxon>
    </lineage>
</organism>
<evidence type="ECO:0000256" key="1">
    <source>
        <dbReference type="SAM" id="Phobius"/>
    </source>
</evidence>
<gene>
    <name evidence="2" type="ORF">A3C20_02825</name>
</gene>
<reference evidence="2 3" key="1">
    <citation type="journal article" date="2016" name="Nat. Commun.">
        <title>Thousands of microbial genomes shed light on interconnected biogeochemical processes in an aquifer system.</title>
        <authorList>
            <person name="Anantharaman K."/>
            <person name="Brown C.T."/>
            <person name="Hug L.A."/>
            <person name="Sharon I."/>
            <person name="Castelle C.J."/>
            <person name="Probst A.J."/>
            <person name="Thomas B.C."/>
            <person name="Singh A."/>
            <person name="Wilkins M.J."/>
            <person name="Karaoz U."/>
            <person name="Brodie E.L."/>
            <person name="Williams K.H."/>
            <person name="Hubbard S.S."/>
            <person name="Banfield J.F."/>
        </authorList>
    </citation>
    <scope>NUCLEOTIDE SEQUENCE [LARGE SCALE GENOMIC DNA]</scope>
</reference>
<keyword evidence="1" id="KW-1133">Transmembrane helix</keyword>
<name>A0A1F6E6R1_9BACT</name>
<feature type="transmembrane region" description="Helical" evidence="1">
    <location>
        <begin position="40"/>
        <end position="61"/>
    </location>
</feature>
<protein>
    <submittedName>
        <fullName evidence="2">Uncharacterized protein</fullName>
    </submittedName>
</protein>
<dbReference type="EMBL" id="MFLL01000014">
    <property type="protein sequence ID" value="OGG69358.1"/>
    <property type="molecule type" value="Genomic_DNA"/>
</dbReference>
<keyword evidence="1" id="KW-0812">Transmembrane</keyword>
<dbReference type="AlphaFoldDB" id="A0A1F6E6R1"/>
<dbReference type="Proteomes" id="UP000176914">
    <property type="component" value="Unassembled WGS sequence"/>
</dbReference>
<evidence type="ECO:0000313" key="2">
    <source>
        <dbReference type="EMBL" id="OGG69358.1"/>
    </source>
</evidence>
<proteinExistence type="predicted"/>
<keyword evidence="1" id="KW-0472">Membrane</keyword>
<accession>A0A1F6E6R1</accession>
<comment type="caution">
    <text evidence="2">The sequence shown here is derived from an EMBL/GenBank/DDBJ whole genome shotgun (WGS) entry which is preliminary data.</text>
</comment>
<sequence length="91" mass="9977">MLHREVMPMTSLQERACQGLFVLAGVSAIGAYQAGYHNVAAGIMFAGIGVLLLPSVFPVPAPGSLEDVFMRLRHWKPESGKPRPKLPYERD</sequence>
<evidence type="ECO:0000313" key="3">
    <source>
        <dbReference type="Proteomes" id="UP000176914"/>
    </source>
</evidence>